<dbReference type="AlphaFoldDB" id="Q97GS4"/>
<evidence type="ECO:0000256" key="1">
    <source>
        <dbReference type="SAM" id="MobiDB-lite"/>
    </source>
</evidence>
<dbReference type="eggNOG" id="ENOG5032B5G">
    <property type="taxonomic scope" value="Bacteria"/>
</dbReference>
<dbReference type="Proteomes" id="UP000000814">
    <property type="component" value="Chromosome"/>
</dbReference>
<proteinExistence type="predicted"/>
<dbReference type="KEGG" id="cac:CA_C2291"/>
<dbReference type="EMBL" id="AE001437">
    <property type="protein sequence ID" value="AAK80248.1"/>
    <property type="molecule type" value="Genomic_DNA"/>
</dbReference>
<organism evidence="2 3">
    <name type="scientific">Clostridium acetobutylicum (strain ATCC 824 / DSM 792 / JCM 1419 / IAM 19013 / LMG 5710 / NBRC 13948 / NRRL B-527 / VKM B-1787 / 2291 / W)</name>
    <dbReference type="NCBI Taxonomy" id="272562"/>
    <lineage>
        <taxon>Bacteria</taxon>
        <taxon>Bacillati</taxon>
        <taxon>Bacillota</taxon>
        <taxon>Clostridia</taxon>
        <taxon>Eubacteriales</taxon>
        <taxon>Clostridiaceae</taxon>
        <taxon>Clostridium</taxon>
    </lineage>
</organism>
<name>Q97GS4_CLOAB</name>
<dbReference type="STRING" id="272562.CA_C2291"/>
<feature type="compositionally biased region" description="Basic and acidic residues" evidence="1">
    <location>
        <begin position="72"/>
        <end position="91"/>
    </location>
</feature>
<feature type="compositionally biased region" description="Basic and acidic residues" evidence="1">
    <location>
        <begin position="52"/>
        <end position="63"/>
    </location>
</feature>
<accession>Q97GS4</accession>
<feature type="region of interest" description="Disordered" evidence="1">
    <location>
        <begin position="38"/>
        <end position="91"/>
    </location>
</feature>
<reference evidence="2 3" key="1">
    <citation type="journal article" date="2001" name="J. Bacteriol.">
        <title>Genome sequence and comparative analysis of the solvent-producing bacterium Clostridium acetobutylicum.</title>
        <authorList>
            <person name="Nolling J."/>
            <person name="Breton G."/>
            <person name="Omelchenko M.V."/>
            <person name="Makarova K.S."/>
            <person name="Zeng Q."/>
            <person name="Gibson R."/>
            <person name="Lee H.M."/>
            <person name="Dubois J."/>
            <person name="Qiu D."/>
            <person name="Hitti J."/>
            <person name="Wolf Y.I."/>
            <person name="Tatusov R.L."/>
            <person name="Sabathe F."/>
            <person name="Doucette-Stamm L."/>
            <person name="Soucaille P."/>
            <person name="Daly M.J."/>
            <person name="Bennett G.N."/>
            <person name="Koonin E.V."/>
            <person name="Smith D.R."/>
        </authorList>
    </citation>
    <scope>NUCLEOTIDE SEQUENCE [LARGE SCALE GENOMIC DNA]</scope>
    <source>
        <strain evidence="3">ATCC 824 / DSM 792 / JCM 1419 / LMG 5710 / VKM B-1787</strain>
    </source>
</reference>
<evidence type="ECO:0000313" key="3">
    <source>
        <dbReference type="Proteomes" id="UP000000814"/>
    </source>
</evidence>
<protein>
    <recommendedName>
        <fullName evidence="4">Small, acid-soluble spore protein, alpha/beta type</fullName>
    </recommendedName>
</protein>
<dbReference type="PIR" id="E97182">
    <property type="entry name" value="E97182"/>
</dbReference>
<keyword evidence="3" id="KW-1185">Reference proteome</keyword>
<sequence>MFYYTSKINYIFLILGQTYDVIKFKLLIQEGIFMSHKDNKNSKANKKAGKKTKAELKKMKEETSNEVGFSNESRKLGKDGDRSRKIKDPRS</sequence>
<evidence type="ECO:0008006" key="4">
    <source>
        <dbReference type="Google" id="ProtNLM"/>
    </source>
</evidence>
<gene>
    <name evidence="2" type="ordered locus">CA_C2291</name>
</gene>
<dbReference type="HOGENOM" id="CLU_2421674_0_0_9"/>
<evidence type="ECO:0000313" key="2">
    <source>
        <dbReference type="EMBL" id="AAK80248.1"/>
    </source>
</evidence>